<protein>
    <recommendedName>
        <fullName evidence="11">Coatomer subunit epsilon</fullName>
    </recommendedName>
</protein>
<dbReference type="InterPro" id="IPR006822">
    <property type="entry name" value="Coatomer_esu"/>
</dbReference>
<evidence type="ECO:0000256" key="3">
    <source>
        <dbReference type="ARBA" id="ARBA00008827"/>
    </source>
</evidence>
<dbReference type="OrthoDB" id="310217at2759"/>
<evidence type="ECO:0000313" key="12">
    <source>
        <dbReference type="EMBL" id="AAW43258.1"/>
    </source>
</evidence>
<dbReference type="HOGENOM" id="CLU_049363_2_0_1"/>
<proteinExistence type="inferred from homology"/>
<evidence type="ECO:0000256" key="1">
    <source>
        <dbReference type="ARBA" id="ARBA00004255"/>
    </source>
</evidence>
<keyword evidence="13" id="KW-1185">Reference proteome</keyword>
<accession>Q55U03</accession>
<organism evidence="12 13">
    <name type="scientific">Cryptococcus deneoformans (strain JEC21 / ATCC MYA-565)</name>
    <name type="common">Cryptococcus neoformans var. neoformans serotype D</name>
    <dbReference type="NCBI Taxonomy" id="214684"/>
    <lineage>
        <taxon>Eukaryota</taxon>
        <taxon>Fungi</taxon>
        <taxon>Dikarya</taxon>
        <taxon>Basidiomycota</taxon>
        <taxon>Agaricomycotina</taxon>
        <taxon>Tremellomycetes</taxon>
        <taxon>Tremellales</taxon>
        <taxon>Cryptococcaceae</taxon>
        <taxon>Cryptococcus</taxon>
        <taxon>Cryptococcus neoformans species complex</taxon>
    </lineage>
</organism>
<dbReference type="Pfam" id="PF04733">
    <property type="entry name" value="Coatomer_E"/>
    <property type="match status" value="1"/>
</dbReference>
<dbReference type="GeneID" id="3257020"/>
<evidence type="ECO:0000256" key="11">
    <source>
        <dbReference type="PIRNR" id="PIRNR016478"/>
    </source>
</evidence>
<dbReference type="GO" id="GO:0005198">
    <property type="term" value="F:structural molecule activity"/>
    <property type="evidence" value="ECO:0007669"/>
    <property type="project" value="UniProtKB-UniRule"/>
</dbReference>
<dbReference type="Proteomes" id="UP000002149">
    <property type="component" value="Chromosome 4"/>
</dbReference>
<dbReference type="InterPro" id="IPR011990">
    <property type="entry name" value="TPR-like_helical_dom_sf"/>
</dbReference>
<dbReference type="GO" id="GO:0000139">
    <property type="term" value="C:Golgi membrane"/>
    <property type="evidence" value="ECO:0007669"/>
    <property type="project" value="UniProtKB-SubCell"/>
</dbReference>
<keyword evidence="5 11" id="KW-0963">Cytoplasm</keyword>
<dbReference type="PaxDb" id="214684-Q5KID6"/>
<accession>Q5KID6</accession>
<dbReference type="EMBL" id="AE017344">
    <property type="protein sequence ID" value="AAW43258.1"/>
    <property type="molecule type" value="Genomic_DNA"/>
</dbReference>
<evidence type="ECO:0000256" key="6">
    <source>
        <dbReference type="ARBA" id="ARBA00022892"/>
    </source>
</evidence>
<dbReference type="GO" id="GO:0006891">
    <property type="term" value="P:intra-Golgi vesicle-mediated transport"/>
    <property type="evidence" value="ECO:0000318"/>
    <property type="project" value="GO_Central"/>
</dbReference>
<dbReference type="GO" id="GO:0030126">
    <property type="term" value="C:COPI vesicle coat"/>
    <property type="evidence" value="ECO:0000318"/>
    <property type="project" value="GO_Central"/>
</dbReference>
<dbReference type="OMA" id="MIVLSQH"/>
<dbReference type="PANTHER" id="PTHR10805:SF0">
    <property type="entry name" value="COATOMER SUBUNIT EPSILON"/>
    <property type="match status" value="1"/>
</dbReference>
<dbReference type="GO" id="GO:0015031">
    <property type="term" value="P:protein transport"/>
    <property type="evidence" value="ECO:0007669"/>
    <property type="project" value="UniProtKB-UniRule"/>
</dbReference>
<dbReference type="Gene3D" id="1.25.40.10">
    <property type="entry name" value="Tetratricopeptide repeat domain"/>
    <property type="match status" value="1"/>
</dbReference>
<dbReference type="PIRSF" id="PIRSF016478">
    <property type="entry name" value="Coatomer_esu"/>
    <property type="match status" value="1"/>
</dbReference>
<evidence type="ECO:0000256" key="5">
    <source>
        <dbReference type="ARBA" id="ARBA00022490"/>
    </source>
</evidence>
<evidence type="ECO:0000256" key="8">
    <source>
        <dbReference type="ARBA" id="ARBA00023034"/>
    </source>
</evidence>
<dbReference type="FunCoup" id="Q5KID6">
    <property type="interactions" value="273"/>
</dbReference>
<sequence length="306" mass="32997">MEADPLYHVKQLFYQASYQACISEASEYPHTPSDDPSSLHRALYIARSHLALPSPSPSSAHAILAPFLSLSPVPLSARAVDAFASIHEAEEDAREEKVEEVRDLVLECEGGNDEEEEKTVRAIAASVFILVGENEEAVATLTEGAAKDDLECIAILVQLLLSLNRRDLAQATYNSAKKFGSDSMLIQAMEAWIGLKTGSQPLHQSYYFYEELYQLPNGRTAPVLASHAAAHLLLGHVDEAKADIVEASQSKAGQSSSDVLAVGASVGAEGFAEKLVTTAKQHPYALDLIEKNKLFDEAAAKYAVSA</sequence>
<keyword evidence="10 11" id="KW-0968">Cytoplasmic vesicle</keyword>
<gene>
    <name evidence="12" type="ordered locus">CND03340</name>
</gene>
<dbReference type="GO" id="GO:0006888">
    <property type="term" value="P:endoplasmic reticulum to Golgi vesicle-mediated transport"/>
    <property type="evidence" value="ECO:0000318"/>
    <property type="project" value="GO_Central"/>
</dbReference>
<dbReference type="STRING" id="214684.Q5KID6"/>
<reference evidence="12 13" key="1">
    <citation type="journal article" date="2005" name="Science">
        <title>The genome of the basidiomycetous yeast and human pathogen Cryptococcus neoformans.</title>
        <authorList>
            <person name="Loftus B.J."/>
            <person name="Fung E."/>
            <person name="Roncaglia P."/>
            <person name="Rowley D."/>
            <person name="Amedeo P."/>
            <person name="Bruno D."/>
            <person name="Vamathevan J."/>
            <person name="Miranda M."/>
            <person name="Anderson I.J."/>
            <person name="Fraser J.A."/>
            <person name="Allen J.E."/>
            <person name="Bosdet I.E."/>
            <person name="Brent M.R."/>
            <person name="Chiu R."/>
            <person name="Doering T.L."/>
            <person name="Donlin M.J."/>
            <person name="D'Souza C.A."/>
            <person name="Fox D.S."/>
            <person name="Grinberg V."/>
            <person name="Fu J."/>
            <person name="Fukushima M."/>
            <person name="Haas B.J."/>
            <person name="Huang J.C."/>
            <person name="Janbon G."/>
            <person name="Jones S.J."/>
            <person name="Koo H.L."/>
            <person name="Krzywinski M.I."/>
            <person name="Kwon-Chung J.K."/>
            <person name="Lengeler K.B."/>
            <person name="Maiti R."/>
            <person name="Marra M.A."/>
            <person name="Marra R.E."/>
            <person name="Mathewson C.A."/>
            <person name="Mitchell T.G."/>
            <person name="Pertea M."/>
            <person name="Riggs F.R."/>
            <person name="Salzberg S.L."/>
            <person name="Schein J.E."/>
            <person name="Shvartsbeyn A."/>
            <person name="Shin H."/>
            <person name="Shumway M."/>
            <person name="Specht C.A."/>
            <person name="Suh B.B."/>
            <person name="Tenney A."/>
            <person name="Utterback T.R."/>
            <person name="Wickes B.L."/>
            <person name="Wortman J.R."/>
            <person name="Wye N.H."/>
            <person name="Kronstad J.W."/>
            <person name="Lodge J.K."/>
            <person name="Heitman J."/>
            <person name="Davis R.W."/>
            <person name="Fraser C.M."/>
            <person name="Hyman R.W."/>
        </authorList>
    </citation>
    <scope>NUCLEOTIDE SEQUENCE [LARGE SCALE GENOMIC DNA]</scope>
    <source>
        <strain evidence="13">JEC21 / ATCC MYA-565</strain>
    </source>
</reference>
<dbReference type="FunFam" id="1.25.40.10:FF:000819">
    <property type="entry name" value="Coatomer subunit epsilon"/>
    <property type="match status" value="1"/>
</dbReference>
<name>Q5KID6_CRYD1</name>
<dbReference type="KEGG" id="cne:CND03340"/>
<evidence type="ECO:0000256" key="4">
    <source>
        <dbReference type="ARBA" id="ARBA00022448"/>
    </source>
</evidence>
<dbReference type="AlphaFoldDB" id="Q5KID6"/>
<keyword evidence="6 11" id="KW-0931">ER-Golgi transport</keyword>
<comment type="function">
    <text evidence="11">The coatomer is a cytosolic protein complex that binds to dilysine motifs and reversibly associates with Golgi non-clathrin-coated vesicles, which further mediate biosynthetic protein transport from the ER, via the Golgi up to the trans Golgi network. The coatomer complex is required for budding from Golgi membranes, and is essential for the retrograde Golgi-to-ER transport of dilysine-tagged proteins.</text>
</comment>
<dbReference type="GO" id="GO:0006890">
    <property type="term" value="P:retrograde vesicle-mediated transport, Golgi to endoplasmic reticulum"/>
    <property type="evidence" value="ECO:0007669"/>
    <property type="project" value="UniProtKB-UniRule"/>
</dbReference>
<dbReference type="RefSeq" id="XP_570565.1">
    <property type="nucleotide sequence ID" value="XM_570565.1"/>
</dbReference>
<comment type="subcellular location">
    <subcellularLocation>
        <location evidence="2">Cytoplasmic vesicle</location>
        <location evidence="2">COPI-coated vesicle membrane</location>
        <topology evidence="2">Peripheral membrane protein</topology>
        <orientation evidence="2">Cytoplasmic side</orientation>
    </subcellularLocation>
    <subcellularLocation>
        <location evidence="1">Golgi apparatus membrane</location>
        <topology evidence="1">Peripheral membrane protein</topology>
        <orientation evidence="1">Cytoplasmic side</orientation>
    </subcellularLocation>
</comment>
<comment type="similarity">
    <text evidence="3 11">Belongs to the COPE family.</text>
</comment>
<dbReference type="PANTHER" id="PTHR10805">
    <property type="entry name" value="COATOMER SUBUNIT EPSILON"/>
    <property type="match status" value="1"/>
</dbReference>
<keyword evidence="9 11" id="KW-0472">Membrane</keyword>
<keyword evidence="4 11" id="KW-0813">Transport</keyword>
<keyword evidence="7 11" id="KW-0653">Protein transport</keyword>
<dbReference type="eggNOG" id="KOG3081">
    <property type="taxonomic scope" value="Eukaryota"/>
</dbReference>
<evidence type="ECO:0000256" key="9">
    <source>
        <dbReference type="ARBA" id="ARBA00023136"/>
    </source>
</evidence>
<keyword evidence="8 11" id="KW-0333">Golgi apparatus</keyword>
<evidence type="ECO:0000313" key="13">
    <source>
        <dbReference type="Proteomes" id="UP000002149"/>
    </source>
</evidence>
<evidence type="ECO:0000256" key="7">
    <source>
        <dbReference type="ARBA" id="ARBA00022927"/>
    </source>
</evidence>
<dbReference type="VEuPathDB" id="FungiDB:CND03340"/>
<dbReference type="InParanoid" id="Q5KID6"/>
<evidence type="ECO:0000256" key="10">
    <source>
        <dbReference type="ARBA" id="ARBA00023329"/>
    </source>
</evidence>
<evidence type="ECO:0000256" key="2">
    <source>
        <dbReference type="ARBA" id="ARBA00004347"/>
    </source>
</evidence>